<evidence type="ECO:0000256" key="9">
    <source>
        <dbReference type="SAM" id="Coils"/>
    </source>
</evidence>
<evidence type="ECO:0000256" key="10">
    <source>
        <dbReference type="SAM" id="Phobius"/>
    </source>
</evidence>
<keyword evidence="10" id="KW-0472">Membrane</keyword>
<dbReference type="GO" id="GO:0000155">
    <property type="term" value="F:phosphorelay sensor kinase activity"/>
    <property type="evidence" value="ECO:0007669"/>
    <property type="project" value="InterPro"/>
</dbReference>
<dbReference type="InterPro" id="IPR003594">
    <property type="entry name" value="HATPase_dom"/>
</dbReference>
<evidence type="ECO:0000259" key="11">
    <source>
        <dbReference type="PROSITE" id="PS50109"/>
    </source>
</evidence>
<dbReference type="PANTHER" id="PTHR43065">
    <property type="entry name" value="SENSOR HISTIDINE KINASE"/>
    <property type="match status" value="1"/>
</dbReference>
<dbReference type="SMART" id="SM00388">
    <property type="entry name" value="HisKA"/>
    <property type="match status" value="1"/>
</dbReference>
<keyword evidence="4" id="KW-0808">Transferase</keyword>
<evidence type="ECO:0000256" key="4">
    <source>
        <dbReference type="ARBA" id="ARBA00022679"/>
    </source>
</evidence>
<dbReference type="PROSITE" id="PS50885">
    <property type="entry name" value="HAMP"/>
    <property type="match status" value="1"/>
</dbReference>
<accession>A0A975XVY0</accession>
<dbReference type="Pfam" id="PF00672">
    <property type="entry name" value="HAMP"/>
    <property type="match status" value="1"/>
</dbReference>
<feature type="domain" description="HAMP" evidence="12">
    <location>
        <begin position="300"/>
        <end position="352"/>
    </location>
</feature>
<evidence type="ECO:0000256" key="7">
    <source>
        <dbReference type="ARBA" id="ARBA00022840"/>
    </source>
</evidence>
<dbReference type="GO" id="GO:0005524">
    <property type="term" value="F:ATP binding"/>
    <property type="evidence" value="ECO:0007669"/>
    <property type="project" value="UniProtKB-KW"/>
</dbReference>
<dbReference type="Pfam" id="PF02518">
    <property type="entry name" value="HATPase_c"/>
    <property type="match status" value="1"/>
</dbReference>
<dbReference type="InterPro" id="IPR003661">
    <property type="entry name" value="HisK_dim/P_dom"/>
</dbReference>
<proteinExistence type="predicted"/>
<keyword evidence="3" id="KW-0597">Phosphoprotein</keyword>
<evidence type="ECO:0000256" key="1">
    <source>
        <dbReference type="ARBA" id="ARBA00000085"/>
    </source>
</evidence>
<evidence type="ECO:0000313" key="14">
    <source>
        <dbReference type="Proteomes" id="UP000683428"/>
    </source>
</evidence>
<evidence type="ECO:0000256" key="2">
    <source>
        <dbReference type="ARBA" id="ARBA00012438"/>
    </source>
</evidence>
<dbReference type="EMBL" id="CP064782">
    <property type="protein sequence ID" value="QWT50299.1"/>
    <property type="molecule type" value="Genomic_DNA"/>
</dbReference>
<keyword evidence="7" id="KW-0067">ATP-binding</keyword>
<dbReference type="PANTHER" id="PTHR43065:SF10">
    <property type="entry name" value="PEROXIDE STRESS-ACTIVATED HISTIDINE KINASE MAK3"/>
    <property type="match status" value="1"/>
</dbReference>
<feature type="transmembrane region" description="Helical" evidence="10">
    <location>
        <begin position="73"/>
        <end position="93"/>
    </location>
</feature>
<feature type="transmembrane region" description="Helical" evidence="10">
    <location>
        <begin position="275"/>
        <end position="299"/>
    </location>
</feature>
<evidence type="ECO:0000313" key="13">
    <source>
        <dbReference type="EMBL" id="QWT50299.1"/>
    </source>
</evidence>
<dbReference type="InterPro" id="IPR013656">
    <property type="entry name" value="PAS_4"/>
</dbReference>
<evidence type="ECO:0000256" key="6">
    <source>
        <dbReference type="ARBA" id="ARBA00022777"/>
    </source>
</evidence>
<evidence type="ECO:0000256" key="5">
    <source>
        <dbReference type="ARBA" id="ARBA00022741"/>
    </source>
</evidence>
<gene>
    <name evidence="13" type="ORF">Azoinq_06855</name>
</gene>
<dbReference type="RefSeq" id="WP_216130648.1">
    <property type="nucleotide sequence ID" value="NZ_CP064782.1"/>
</dbReference>
<dbReference type="InterPro" id="IPR003660">
    <property type="entry name" value="HAMP_dom"/>
</dbReference>
<keyword evidence="10" id="KW-1133">Transmembrane helix</keyword>
<dbReference type="SMART" id="SM00304">
    <property type="entry name" value="HAMP"/>
    <property type="match status" value="1"/>
</dbReference>
<sequence length="719" mass="78235">MKALVVVAAAVGTILLFLLASASANTSLFAQHYPWLLGLNALMALALAGLVAWQLRSLWREYRARVFGSRLKLRLLVMFALMGVLPGVVIYGVSVQFVTKSIDSWFDVRVEKALESGLNLGRSTLDTLLSDLTEKGHHMAGELAGHPDMARHLLLNRLRDQAGVDSAALFSLSGQVVANANASYSSFIPLLPSVAQLKQARLASRGISTIEGEAGKDMVLRVLVPLPIFSLQEEPRILQLTQPVPATIAQNAEAVQDVYRDYQELSLARQGLTQIYALTLTLTLLLALFTAIAVAYVLARRLSAPLSILAEGTQAVAAGDFTPRQAIYSRDELGVLTQSFNQMTRQLDDARRETERHRSELESARAYLEEILANLSAGVLAFDRRFVLRALNQSASAILGDDFVGLLGDPVEAWPRQSVLGRAIRDGFGEHKEEEWQSQIELERDGGAPQVLLVRGSSLPEASGGGYVVVFDDVTQLIAAQRSAAWGEVARRLAHEIKNPLTPIQLSAERLQMKLADRLEGGEADMLQRSTQTIINQVQAMKHMVDDFRDYARMPPPQLAPLDLNALVREVLGLYETSSAQLRVRLGDNLPPVRGDGTQLRQIIHNLLRNAEDALADSPDALIDLTTSLAGRYVQLTVGDNGPGFPQEILARAFEPYVTTKPRGTGLGLAIVRKIVDEHGGSIHITNKPGLSTGQVAGAEITIRLPIAGEDTHGTDTGR</sequence>
<dbReference type="GO" id="GO:0016020">
    <property type="term" value="C:membrane"/>
    <property type="evidence" value="ECO:0007669"/>
    <property type="project" value="InterPro"/>
</dbReference>
<evidence type="ECO:0000256" key="3">
    <source>
        <dbReference type="ARBA" id="ARBA00022553"/>
    </source>
</evidence>
<dbReference type="CDD" id="cd00082">
    <property type="entry name" value="HisKA"/>
    <property type="match status" value="1"/>
</dbReference>
<protein>
    <recommendedName>
        <fullName evidence="2">histidine kinase</fullName>
        <ecNumber evidence="2">2.7.13.3</ecNumber>
    </recommendedName>
</protein>
<dbReference type="KEGG" id="aiq:Azoinq_06855"/>
<dbReference type="PROSITE" id="PS50109">
    <property type="entry name" value="HIS_KIN"/>
    <property type="match status" value="1"/>
</dbReference>
<reference evidence="13" key="1">
    <citation type="submission" date="2020-11" db="EMBL/GenBank/DDBJ databases">
        <title>Azospira inquinata sp. nov.</title>
        <authorList>
            <person name="Moe W.M."/>
            <person name="Mikes M.C."/>
        </authorList>
    </citation>
    <scope>NUCLEOTIDE SEQUENCE</scope>
    <source>
        <strain evidence="13">Azo-3</strain>
    </source>
</reference>
<name>A0A975XVY0_9RHOO</name>
<feature type="domain" description="Histidine kinase" evidence="11">
    <location>
        <begin position="492"/>
        <end position="709"/>
    </location>
</feature>
<keyword evidence="10" id="KW-0812">Transmembrane</keyword>
<keyword evidence="9" id="KW-0175">Coiled coil</keyword>
<keyword evidence="6" id="KW-0418">Kinase</keyword>
<keyword evidence="5" id="KW-0547">Nucleotide-binding</keyword>
<dbReference type="Pfam" id="PF08448">
    <property type="entry name" value="PAS_4"/>
    <property type="match status" value="1"/>
</dbReference>
<evidence type="ECO:0000259" key="12">
    <source>
        <dbReference type="PROSITE" id="PS50885"/>
    </source>
</evidence>
<dbReference type="CDD" id="cd06225">
    <property type="entry name" value="HAMP"/>
    <property type="match status" value="1"/>
</dbReference>
<evidence type="ECO:0000256" key="8">
    <source>
        <dbReference type="ARBA" id="ARBA00023012"/>
    </source>
</evidence>
<keyword evidence="14" id="KW-1185">Reference proteome</keyword>
<comment type="catalytic activity">
    <reaction evidence="1">
        <text>ATP + protein L-histidine = ADP + protein N-phospho-L-histidine.</text>
        <dbReference type="EC" id="2.7.13.3"/>
    </reaction>
</comment>
<organism evidence="13 14">
    <name type="scientific">Azospira inquinata</name>
    <dbReference type="NCBI Taxonomy" id="2785627"/>
    <lineage>
        <taxon>Bacteria</taxon>
        <taxon>Pseudomonadati</taxon>
        <taxon>Pseudomonadota</taxon>
        <taxon>Betaproteobacteria</taxon>
        <taxon>Rhodocyclales</taxon>
        <taxon>Rhodocyclaceae</taxon>
        <taxon>Azospira</taxon>
    </lineage>
</organism>
<dbReference type="Proteomes" id="UP000683428">
    <property type="component" value="Chromosome"/>
</dbReference>
<dbReference type="SMART" id="SM00387">
    <property type="entry name" value="HATPase_c"/>
    <property type="match status" value="1"/>
</dbReference>
<keyword evidence="8" id="KW-0902">Two-component regulatory system</keyword>
<dbReference type="Pfam" id="PF00512">
    <property type="entry name" value="HisKA"/>
    <property type="match status" value="1"/>
</dbReference>
<dbReference type="PIRSF" id="PIRSF037532">
    <property type="entry name" value="STHK_NtrY"/>
    <property type="match status" value="1"/>
</dbReference>
<dbReference type="InterPro" id="IPR005467">
    <property type="entry name" value="His_kinase_dom"/>
</dbReference>
<dbReference type="EC" id="2.7.13.3" evidence="2"/>
<feature type="transmembrane region" description="Helical" evidence="10">
    <location>
        <begin position="34"/>
        <end position="53"/>
    </location>
</feature>
<feature type="coiled-coil region" evidence="9">
    <location>
        <begin position="333"/>
        <end position="367"/>
    </location>
</feature>
<dbReference type="InterPro" id="IPR017232">
    <property type="entry name" value="NtrY"/>
</dbReference>
<dbReference type="AlphaFoldDB" id="A0A975XVY0"/>